<keyword evidence="1" id="KW-0472">Membrane</keyword>
<dbReference type="Gene3D" id="3.90.550.10">
    <property type="entry name" value="Spore Coat Polysaccharide Biosynthesis Protein SpsA, Chain A"/>
    <property type="match status" value="1"/>
</dbReference>
<dbReference type="NCBIfam" id="TIGR03469">
    <property type="entry name" value="HpnB"/>
    <property type="match status" value="1"/>
</dbReference>
<keyword evidence="4" id="KW-1185">Reference proteome</keyword>
<keyword evidence="2" id="KW-0732">Signal</keyword>
<comment type="caution">
    <text evidence="3">The sequence shown here is derived from an EMBL/GenBank/DDBJ whole genome shotgun (WGS) entry which is preliminary data.</text>
</comment>
<dbReference type="SUPFAM" id="SSF53448">
    <property type="entry name" value="Nucleotide-diphospho-sugar transferases"/>
    <property type="match status" value="1"/>
</dbReference>
<dbReference type="Proteomes" id="UP000437736">
    <property type="component" value="Unassembled WGS sequence"/>
</dbReference>
<name>A0ABW9QQX0_9ACTN</name>
<feature type="signal peptide" evidence="2">
    <location>
        <begin position="1"/>
        <end position="19"/>
    </location>
</feature>
<dbReference type="PANTHER" id="PTHR43646">
    <property type="entry name" value="GLYCOSYLTRANSFERASE"/>
    <property type="match status" value="1"/>
</dbReference>
<dbReference type="InterPro" id="IPR029044">
    <property type="entry name" value="Nucleotide-diphossugar_trans"/>
</dbReference>
<feature type="transmembrane region" description="Helical" evidence="1">
    <location>
        <begin position="287"/>
        <end position="312"/>
    </location>
</feature>
<evidence type="ECO:0000256" key="1">
    <source>
        <dbReference type="SAM" id="Phobius"/>
    </source>
</evidence>
<dbReference type="InterPro" id="IPR017832">
    <property type="entry name" value="Glyco_trans_2_hopen-assoc_HpnB"/>
</dbReference>
<keyword evidence="1" id="KW-1133">Transmembrane helix</keyword>
<evidence type="ECO:0000313" key="4">
    <source>
        <dbReference type="Proteomes" id="UP000437736"/>
    </source>
</evidence>
<evidence type="ECO:0000313" key="3">
    <source>
        <dbReference type="EMBL" id="MST31851.1"/>
    </source>
</evidence>
<feature type="transmembrane region" description="Helical" evidence="1">
    <location>
        <begin position="318"/>
        <end position="336"/>
    </location>
</feature>
<keyword evidence="1" id="KW-0812">Transmembrane</keyword>
<dbReference type="Pfam" id="PF13641">
    <property type="entry name" value="Glyco_tranf_2_3"/>
    <property type="match status" value="1"/>
</dbReference>
<proteinExistence type="predicted"/>
<protein>
    <submittedName>
        <fullName evidence="3">Glycosyltransferase</fullName>
    </submittedName>
</protein>
<organism evidence="3 4">
    <name type="scientific">Acidiferrimicrobium australe</name>
    <dbReference type="NCBI Taxonomy" id="2664430"/>
    <lineage>
        <taxon>Bacteria</taxon>
        <taxon>Bacillati</taxon>
        <taxon>Actinomycetota</taxon>
        <taxon>Acidimicrobiia</taxon>
        <taxon>Acidimicrobiales</taxon>
        <taxon>Acidimicrobiaceae</taxon>
        <taxon>Acidiferrimicrobium</taxon>
    </lineage>
</organism>
<feature type="chain" id="PRO_5046953740" evidence="2">
    <location>
        <begin position="20"/>
        <end position="383"/>
    </location>
</feature>
<evidence type="ECO:0000256" key="2">
    <source>
        <dbReference type="SAM" id="SignalP"/>
    </source>
</evidence>
<reference evidence="3 4" key="1">
    <citation type="submission" date="2019-11" db="EMBL/GenBank/DDBJ databases">
        <title>Acidiferrimicrobium australis gen. nov., sp. nov., an acidophilic and obligately heterotrophic, member of the Actinobacteria that catalyses dissimilatory oxido- reduction of iron isolated from metal-rich acidic water in Chile.</title>
        <authorList>
            <person name="Gonzalez D."/>
            <person name="Huber K."/>
            <person name="Hedrich S."/>
            <person name="Rojas-Villalobos C."/>
            <person name="Quatrini R."/>
            <person name="Dinamarca M.A."/>
            <person name="Schwarz A."/>
            <person name="Canales C."/>
            <person name="Nancucheo I."/>
        </authorList>
    </citation>
    <scope>NUCLEOTIDE SEQUENCE [LARGE SCALE GENOMIC DNA]</scope>
    <source>
        <strain evidence="3 4">USS-CCA1</strain>
    </source>
</reference>
<accession>A0ABW9QQX0</accession>
<dbReference type="PANTHER" id="PTHR43646:SF3">
    <property type="entry name" value="SLR1566 PROTEIN"/>
    <property type="match status" value="1"/>
</dbReference>
<sequence length="383" mass="41112">MRIARWTAWSVSAVWACLAAAPGRFWTTAVRLPAAGPPASWPPVAVVVPARDEAAMLARTVPALCRQDYPGPTRVIVVDDESSDGTGRAASAAAAGGPVALEVLRGSPRPEGWAGKLWALHQGVSHLAGSPVPPEWVLLTDADIEHPPDSLRRLVAAATADDRDAVSLMARLRVDTGWERLVVPAFVYFFAQLYPFRLVARQGRTAAAAGGCILVRRAALERAGGIAAIRDAVIDDVALARALKRSGARIWLGLADEVRSVRPYPRLADLWRMVARSAFTQLRYSPVLLGFTLVGLVLVYLGPPIALVVGVVRVDRSLAAAGASAWAVMAATYLPMTRYHRLHPLRALTLPAAAALYAAMTADSARRHWAGGGVEWKGRRYLR</sequence>
<gene>
    <name evidence="3" type="ORF">GHK86_03800</name>
</gene>
<dbReference type="EMBL" id="WJHE01000154">
    <property type="protein sequence ID" value="MST31851.1"/>
    <property type="molecule type" value="Genomic_DNA"/>
</dbReference>